<dbReference type="InterPro" id="IPR002541">
    <property type="entry name" value="Cyt_c_assembly"/>
</dbReference>
<evidence type="ECO:0000256" key="4">
    <source>
        <dbReference type="ARBA" id="ARBA00022519"/>
    </source>
</evidence>
<dbReference type="Proteomes" id="UP000004688">
    <property type="component" value="Chromosome"/>
</dbReference>
<evidence type="ECO:0000259" key="12">
    <source>
        <dbReference type="Pfam" id="PF16327"/>
    </source>
</evidence>
<dbReference type="InterPro" id="IPR032523">
    <property type="entry name" value="CcmF_C"/>
</dbReference>
<dbReference type="GO" id="GO:0015232">
    <property type="term" value="F:heme transmembrane transporter activity"/>
    <property type="evidence" value="ECO:0007669"/>
    <property type="project" value="InterPro"/>
</dbReference>
<comment type="function">
    <text evidence="9">Required for the biogenesis of c-type cytochromes. Possible subunit of a heme lyase.</text>
</comment>
<feature type="transmembrane region" description="Helical" evidence="10">
    <location>
        <begin position="142"/>
        <end position="161"/>
    </location>
</feature>
<feature type="transmembrane region" description="Helical" evidence="10">
    <location>
        <begin position="266"/>
        <end position="283"/>
    </location>
</feature>
<evidence type="ECO:0000256" key="6">
    <source>
        <dbReference type="ARBA" id="ARBA00022748"/>
    </source>
</evidence>
<dbReference type="Pfam" id="PF01578">
    <property type="entry name" value="Cytochrom_C_asm"/>
    <property type="match status" value="1"/>
</dbReference>
<keyword evidence="7 10" id="KW-1133">Transmembrane helix</keyword>
<comment type="subcellular location">
    <subcellularLocation>
        <location evidence="1">Cell inner membrane</location>
        <topology evidence="1">Multi-pass membrane protein</topology>
    </subcellularLocation>
</comment>
<feature type="transmembrane region" description="Helical" evidence="10">
    <location>
        <begin position="486"/>
        <end position="508"/>
    </location>
</feature>
<evidence type="ECO:0000313" key="13">
    <source>
        <dbReference type="EMBL" id="AGI71377.1"/>
    </source>
</evidence>
<dbReference type="PANTHER" id="PTHR43653:SF1">
    <property type="entry name" value="CYTOCHROME C-TYPE BIOGENESIS PROTEIN CCMF"/>
    <property type="match status" value="1"/>
</dbReference>
<dbReference type="GO" id="GO:0005886">
    <property type="term" value="C:plasma membrane"/>
    <property type="evidence" value="ECO:0007669"/>
    <property type="project" value="UniProtKB-SubCell"/>
</dbReference>
<dbReference type="InterPro" id="IPR003568">
    <property type="entry name" value="Cyt_c_biogenesis_CcmF"/>
</dbReference>
<evidence type="ECO:0000256" key="10">
    <source>
        <dbReference type="SAM" id="Phobius"/>
    </source>
</evidence>
<dbReference type="AlphaFoldDB" id="M9RGQ7"/>
<feature type="transmembrane region" description="Helical" evidence="10">
    <location>
        <begin position="22"/>
        <end position="43"/>
    </location>
</feature>
<evidence type="ECO:0000256" key="1">
    <source>
        <dbReference type="ARBA" id="ARBA00004429"/>
    </source>
</evidence>
<feature type="transmembrane region" description="Helical" evidence="10">
    <location>
        <begin position="192"/>
        <end position="212"/>
    </location>
</feature>
<keyword evidence="14" id="KW-1185">Reference proteome</keyword>
<evidence type="ECO:0000256" key="2">
    <source>
        <dbReference type="ARBA" id="ARBA00009186"/>
    </source>
</evidence>
<feature type="transmembrane region" description="Helical" evidence="10">
    <location>
        <begin position="529"/>
        <end position="552"/>
    </location>
</feature>
<feature type="domain" description="Cytochrome c assembly protein" evidence="11">
    <location>
        <begin position="106"/>
        <end position="312"/>
    </location>
</feature>
<dbReference type="EMBL" id="CP003742">
    <property type="protein sequence ID" value="AGI71377.1"/>
    <property type="molecule type" value="Genomic_DNA"/>
</dbReference>
<dbReference type="PRINTS" id="PR01411">
    <property type="entry name" value="CCMFBIOGNSIS"/>
</dbReference>
<proteinExistence type="inferred from homology"/>
<keyword evidence="5 10" id="KW-0812">Transmembrane</keyword>
<dbReference type="NCBIfam" id="TIGR00353">
    <property type="entry name" value="nrfE"/>
    <property type="match status" value="1"/>
</dbReference>
<organism evidence="13 14">
    <name type="scientific">Octadecabacter arcticus 238</name>
    <dbReference type="NCBI Taxonomy" id="391616"/>
    <lineage>
        <taxon>Bacteria</taxon>
        <taxon>Pseudomonadati</taxon>
        <taxon>Pseudomonadota</taxon>
        <taxon>Alphaproteobacteria</taxon>
        <taxon>Rhodobacterales</taxon>
        <taxon>Roseobacteraceae</taxon>
        <taxon>Octadecabacter</taxon>
    </lineage>
</organism>
<sequence>MWGGFAGSIGRADYTRPMITELGHFALILAALVGVVQMVVPLVGAHKGWRGWMGLADPAAVVQLLLVGFSFSALMYAFVVSDFSVKLVVANSHSAKPLLYKISGVWGNHEGSMLLWLLILVLFGACASWFGGNLPASLRARVLAVQAAISVAFYAFVLFTSNPFERLAFPPFDGRDLNPLLQDPGLAFHPPFLYLGYVGLSMSFSFAIAALLEGRVDAAWGRWVRPWTLAAWIFLTIGIALGSWWAYYELGWGGFWFWDPVENASFMPWLLAAALLHSAIVVEKRESLKAWTILLAILAFGFSLLGTFIVRSGVLTSVHAFANDPERGVFILLILAFFVGGGLLLFALRASAMESKGVFGMVSRETAVVSNNVLLAVSCFVVFWGTIWPLVVELASANPVWGAGMTNPFYAMGLFDRPEQVSVGSPFFNFAFTLIFVPLTLILPIGSVLAWKRGSLARAAKAMAPLAVLAIAFGLLAYAVQTGRSAMGPIGVVLGIWVVGGAAMDLWLRTGRAGLADRAGRLTRLPRADWGKFTAHAGMGITVFAVASLLAWEDEDIRIAQIGDRWQVGIHEIELTDVIGIEGPNYFGEGGIITVFRNGRDVGQVFAEKRIYPVAQMPTTEAGIRNGILRDVYVVLGDPQTGGGWAVRTYIKPFASWVWGGAILMALGGFISLSDRRLRVAAGAAKSNAKSVPAE</sequence>
<keyword evidence="8 10" id="KW-0472">Membrane</keyword>
<feature type="transmembrane region" description="Helical" evidence="10">
    <location>
        <begin position="462"/>
        <end position="480"/>
    </location>
</feature>
<evidence type="ECO:0000256" key="7">
    <source>
        <dbReference type="ARBA" id="ARBA00022989"/>
    </source>
</evidence>
<reference evidence="13 14" key="1">
    <citation type="journal article" date="2013" name="PLoS ONE">
        <title>Poles Apart: Arctic and Antarctic Octadecabacter strains Share High Genome Plasticity and a New Type of Xanthorhodopsin.</title>
        <authorList>
            <person name="Vollmers J."/>
            <person name="Voget S."/>
            <person name="Dietrich S."/>
            <person name="Gollnow K."/>
            <person name="Smits M."/>
            <person name="Meyer K."/>
            <person name="Brinkhoff T."/>
            <person name="Simon M."/>
            <person name="Daniel R."/>
        </authorList>
    </citation>
    <scope>NUCLEOTIDE SEQUENCE [LARGE SCALE GENOMIC DNA]</scope>
    <source>
        <strain evidence="13 14">238</strain>
    </source>
</reference>
<feature type="transmembrane region" description="Helical" evidence="10">
    <location>
        <begin position="55"/>
        <end position="79"/>
    </location>
</feature>
<feature type="domain" description="Cytochrome c-type biogenesis protein CcmF C-terminal" evidence="12">
    <location>
        <begin position="332"/>
        <end position="676"/>
    </location>
</feature>
<keyword evidence="6" id="KW-0201">Cytochrome c-type biogenesis</keyword>
<comment type="similarity">
    <text evidence="2">Belongs to the CcmF/CycK/Ccl1/NrfE/CcsA family.</text>
</comment>
<protein>
    <submittedName>
        <fullName evidence="13">Cytochrome c-type biogenesis protein CcmF</fullName>
    </submittedName>
</protein>
<name>M9RGQ7_9RHOB</name>
<evidence type="ECO:0000256" key="8">
    <source>
        <dbReference type="ARBA" id="ARBA00023136"/>
    </source>
</evidence>
<feature type="transmembrane region" description="Helical" evidence="10">
    <location>
        <begin position="113"/>
        <end position="130"/>
    </location>
</feature>
<dbReference type="eggNOG" id="COG1138">
    <property type="taxonomic scope" value="Bacteria"/>
</dbReference>
<dbReference type="STRING" id="391616.OA238_c12000"/>
<feature type="transmembrane region" description="Helical" evidence="10">
    <location>
        <begin position="290"/>
        <end position="309"/>
    </location>
</feature>
<gene>
    <name evidence="13" type="primary">ccmF</name>
    <name evidence="13" type="ORF">OA238_c12000</name>
</gene>
<dbReference type="GO" id="GO:0017004">
    <property type="term" value="P:cytochrome complex assembly"/>
    <property type="evidence" value="ECO:0007669"/>
    <property type="project" value="UniProtKB-KW"/>
</dbReference>
<dbReference type="Pfam" id="PF16327">
    <property type="entry name" value="CcmF_C"/>
    <property type="match status" value="1"/>
</dbReference>
<dbReference type="InterPro" id="IPR003567">
    <property type="entry name" value="Cyt_c_biogenesis"/>
</dbReference>
<keyword evidence="4" id="KW-0997">Cell inner membrane</keyword>
<feature type="transmembrane region" description="Helical" evidence="10">
    <location>
        <begin position="224"/>
        <end position="246"/>
    </location>
</feature>
<evidence type="ECO:0000256" key="9">
    <source>
        <dbReference type="ARBA" id="ARBA00037230"/>
    </source>
</evidence>
<dbReference type="HOGENOM" id="CLU_015041_3_0_5"/>
<evidence type="ECO:0000256" key="5">
    <source>
        <dbReference type="ARBA" id="ARBA00022692"/>
    </source>
</evidence>
<dbReference type="PRINTS" id="PR01410">
    <property type="entry name" value="CCBIOGENESIS"/>
</dbReference>
<dbReference type="KEGG" id="oar:OA238_c12000"/>
<feature type="transmembrane region" description="Helical" evidence="10">
    <location>
        <begin position="329"/>
        <end position="348"/>
    </location>
</feature>
<dbReference type="GO" id="GO:0020037">
    <property type="term" value="F:heme binding"/>
    <property type="evidence" value="ECO:0007669"/>
    <property type="project" value="InterPro"/>
</dbReference>
<evidence type="ECO:0000259" key="11">
    <source>
        <dbReference type="Pfam" id="PF01578"/>
    </source>
</evidence>
<feature type="transmembrane region" description="Helical" evidence="10">
    <location>
        <begin position="369"/>
        <end position="391"/>
    </location>
</feature>
<accession>M9RGQ7</accession>
<feature type="transmembrane region" description="Helical" evidence="10">
    <location>
        <begin position="654"/>
        <end position="673"/>
    </location>
</feature>
<feature type="transmembrane region" description="Helical" evidence="10">
    <location>
        <begin position="427"/>
        <end position="450"/>
    </location>
</feature>
<evidence type="ECO:0000313" key="14">
    <source>
        <dbReference type="Proteomes" id="UP000004688"/>
    </source>
</evidence>
<dbReference type="PANTHER" id="PTHR43653">
    <property type="entry name" value="CYTOCHROME C ASSEMBLY PROTEIN-RELATED"/>
    <property type="match status" value="1"/>
</dbReference>
<keyword evidence="3" id="KW-1003">Cell membrane</keyword>
<evidence type="ECO:0000256" key="3">
    <source>
        <dbReference type="ARBA" id="ARBA00022475"/>
    </source>
</evidence>